<protein>
    <recommendedName>
        <fullName evidence="5">VCBS repeat-containing protein</fullName>
    </recommendedName>
</protein>
<dbReference type="Proteomes" id="UP000557307">
    <property type="component" value="Unassembled WGS sequence"/>
</dbReference>
<keyword evidence="1 2" id="KW-0732">Signal</keyword>
<dbReference type="SUPFAM" id="SSF69318">
    <property type="entry name" value="Integrin alpha N-terminal domain"/>
    <property type="match status" value="1"/>
</dbReference>
<dbReference type="Gene3D" id="2.130.10.130">
    <property type="entry name" value="Integrin alpha, N-terminal"/>
    <property type="match status" value="1"/>
</dbReference>
<dbReference type="PANTHER" id="PTHR44103">
    <property type="entry name" value="PROPROTEIN CONVERTASE P"/>
    <property type="match status" value="1"/>
</dbReference>
<keyword evidence="4" id="KW-1185">Reference proteome</keyword>
<feature type="signal peptide" evidence="2">
    <location>
        <begin position="1"/>
        <end position="21"/>
    </location>
</feature>
<dbReference type="InterPro" id="IPR013517">
    <property type="entry name" value="FG-GAP"/>
</dbReference>
<name>A0A840TVX8_9BACT</name>
<gene>
    <name evidence="3" type="ORF">HNQ92_002451</name>
</gene>
<dbReference type="PANTHER" id="PTHR44103:SF1">
    <property type="entry name" value="PROPROTEIN CONVERTASE P"/>
    <property type="match status" value="1"/>
</dbReference>
<evidence type="ECO:0000256" key="1">
    <source>
        <dbReference type="ARBA" id="ARBA00022729"/>
    </source>
</evidence>
<dbReference type="InterPro" id="IPR028994">
    <property type="entry name" value="Integrin_alpha_N"/>
</dbReference>
<comment type="caution">
    <text evidence="3">The sequence shown here is derived from an EMBL/GenBank/DDBJ whole genome shotgun (WGS) entry which is preliminary data.</text>
</comment>
<dbReference type="RefSeq" id="WP_184174257.1">
    <property type="nucleotide sequence ID" value="NZ_JACHGF010000003.1"/>
</dbReference>
<proteinExistence type="predicted"/>
<sequence>MRYSTYLSGGLFLLSTLSLTAQTPSFRAEVIDAKVSIGYGLAIGDVDGDGHKDILLADQKEIVWYRNPAQAQGTWVRHVLARDLTERDNVCIAARDIDGDGKVEVAVGAQWNPAETTNEKQSGAVFYLHAPEDRTQPWEPVRLHHEVTIHRMHWVKDSDDNFQLMVLPLHGQGNANGEGAGVQLIAFDVPQNRQGLWGYQLLDTQMHLTHNFQPMEVPNRFLGLAVGGKQGAQVFLKGVDGWAPSGNWLVPAGGQGVGEVRTGTLGANQLFTATIEPMHGTQLVVYTKDSRTVLTNQLKQGHGLVCGDFLGQGRDQVVVGWRERNDAGQMGLRLYLGADAEGKQWQEYSLDNKVPMACEDLQAADLDGDGDLDLIAAGRSTHNLVIYWNQKNNK</sequence>
<evidence type="ECO:0008006" key="5">
    <source>
        <dbReference type="Google" id="ProtNLM"/>
    </source>
</evidence>
<dbReference type="Pfam" id="PF13517">
    <property type="entry name" value="FG-GAP_3"/>
    <property type="match status" value="2"/>
</dbReference>
<organism evidence="3 4">
    <name type="scientific">Rhabdobacter roseus</name>
    <dbReference type="NCBI Taxonomy" id="1655419"/>
    <lineage>
        <taxon>Bacteria</taxon>
        <taxon>Pseudomonadati</taxon>
        <taxon>Bacteroidota</taxon>
        <taxon>Cytophagia</taxon>
        <taxon>Cytophagales</taxon>
        <taxon>Cytophagaceae</taxon>
        <taxon>Rhabdobacter</taxon>
    </lineage>
</organism>
<reference evidence="3 4" key="1">
    <citation type="submission" date="2020-08" db="EMBL/GenBank/DDBJ databases">
        <title>Genomic Encyclopedia of Type Strains, Phase IV (KMG-IV): sequencing the most valuable type-strain genomes for metagenomic binning, comparative biology and taxonomic classification.</title>
        <authorList>
            <person name="Goeker M."/>
        </authorList>
    </citation>
    <scope>NUCLEOTIDE SEQUENCE [LARGE SCALE GENOMIC DNA]</scope>
    <source>
        <strain evidence="3 4">DSM 105074</strain>
    </source>
</reference>
<feature type="chain" id="PRO_5032791428" description="VCBS repeat-containing protein" evidence="2">
    <location>
        <begin position="22"/>
        <end position="394"/>
    </location>
</feature>
<dbReference type="EMBL" id="JACHGF010000003">
    <property type="protein sequence ID" value="MBB5284308.1"/>
    <property type="molecule type" value="Genomic_DNA"/>
</dbReference>
<accession>A0A840TVX8</accession>
<evidence type="ECO:0000313" key="4">
    <source>
        <dbReference type="Proteomes" id="UP000557307"/>
    </source>
</evidence>
<dbReference type="AlphaFoldDB" id="A0A840TVX8"/>
<evidence type="ECO:0000313" key="3">
    <source>
        <dbReference type="EMBL" id="MBB5284308.1"/>
    </source>
</evidence>
<evidence type="ECO:0000256" key="2">
    <source>
        <dbReference type="SAM" id="SignalP"/>
    </source>
</evidence>